<proteinExistence type="predicted"/>
<dbReference type="GO" id="GO:0005549">
    <property type="term" value="F:odorant binding"/>
    <property type="evidence" value="ECO:0007669"/>
    <property type="project" value="InterPro"/>
</dbReference>
<evidence type="ECO:0000256" key="1">
    <source>
        <dbReference type="ARBA" id="ARBA00004651"/>
    </source>
</evidence>
<dbReference type="OrthoDB" id="6743260at2759"/>
<organism evidence="11 12">
    <name type="scientific">Phyllotreta striolata</name>
    <name type="common">Striped flea beetle</name>
    <name type="synonym">Crioceris striolata</name>
    <dbReference type="NCBI Taxonomy" id="444603"/>
    <lineage>
        <taxon>Eukaryota</taxon>
        <taxon>Metazoa</taxon>
        <taxon>Ecdysozoa</taxon>
        <taxon>Arthropoda</taxon>
        <taxon>Hexapoda</taxon>
        <taxon>Insecta</taxon>
        <taxon>Pterygota</taxon>
        <taxon>Neoptera</taxon>
        <taxon>Endopterygota</taxon>
        <taxon>Coleoptera</taxon>
        <taxon>Polyphaga</taxon>
        <taxon>Cucujiformia</taxon>
        <taxon>Chrysomeloidea</taxon>
        <taxon>Chrysomelidae</taxon>
        <taxon>Galerucinae</taxon>
        <taxon>Alticini</taxon>
        <taxon>Phyllotreta</taxon>
    </lineage>
</organism>
<evidence type="ECO:0000256" key="4">
    <source>
        <dbReference type="ARBA" id="ARBA00022692"/>
    </source>
</evidence>
<evidence type="ECO:0000313" key="11">
    <source>
        <dbReference type="EMBL" id="CAH1141813.1"/>
    </source>
</evidence>
<comment type="subcellular location">
    <subcellularLocation>
        <location evidence="1">Cell membrane</location>
        <topology evidence="1">Multi-pass membrane protein</topology>
    </subcellularLocation>
</comment>
<evidence type="ECO:0000256" key="3">
    <source>
        <dbReference type="ARBA" id="ARBA00022606"/>
    </source>
</evidence>
<keyword evidence="4 10" id="KW-0812">Transmembrane</keyword>
<sequence>RKSYFVKCVEQHQFLLRFVKKTNKIFNIAFVIQFSASIVCICIANMMLVQSTGNQLYTPFVFMVSYLNELLIYCFTSNMLSYEAELLPEFIYRSNWKSLENKETRRDVMFLLMHSQRPLQMTVMSLYEVNMTSYLKIIRLSFSFYTFLTTVISK</sequence>
<dbReference type="GO" id="GO:0007165">
    <property type="term" value="P:signal transduction"/>
    <property type="evidence" value="ECO:0007669"/>
    <property type="project" value="UniProtKB-KW"/>
</dbReference>
<evidence type="ECO:0000313" key="12">
    <source>
        <dbReference type="Proteomes" id="UP001153712"/>
    </source>
</evidence>
<evidence type="ECO:0000256" key="9">
    <source>
        <dbReference type="ARBA" id="ARBA00023224"/>
    </source>
</evidence>
<protein>
    <submittedName>
        <fullName evidence="11">Uncharacterized protein</fullName>
    </submittedName>
</protein>
<evidence type="ECO:0000256" key="7">
    <source>
        <dbReference type="ARBA" id="ARBA00023136"/>
    </source>
</evidence>
<keyword evidence="8" id="KW-0675">Receptor</keyword>
<evidence type="ECO:0000256" key="6">
    <source>
        <dbReference type="ARBA" id="ARBA00022989"/>
    </source>
</evidence>
<keyword evidence="6 10" id="KW-1133">Transmembrane helix</keyword>
<evidence type="ECO:0000256" key="10">
    <source>
        <dbReference type="SAM" id="Phobius"/>
    </source>
</evidence>
<dbReference type="GO" id="GO:0005886">
    <property type="term" value="C:plasma membrane"/>
    <property type="evidence" value="ECO:0007669"/>
    <property type="project" value="UniProtKB-SubCell"/>
</dbReference>
<feature type="transmembrane region" description="Helical" evidence="10">
    <location>
        <begin position="56"/>
        <end position="75"/>
    </location>
</feature>
<keyword evidence="7 10" id="KW-0472">Membrane</keyword>
<accession>A0A9P0GRX6</accession>
<keyword evidence="9" id="KW-0807">Transducer</keyword>
<dbReference type="GO" id="GO:0004984">
    <property type="term" value="F:olfactory receptor activity"/>
    <property type="evidence" value="ECO:0007669"/>
    <property type="project" value="InterPro"/>
</dbReference>
<dbReference type="PANTHER" id="PTHR21137:SF35">
    <property type="entry name" value="ODORANT RECEPTOR 19A-RELATED"/>
    <property type="match status" value="1"/>
</dbReference>
<evidence type="ECO:0000256" key="2">
    <source>
        <dbReference type="ARBA" id="ARBA00022475"/>
    </source>
</evidence>
<feature type="non-terminal residue" evidence="11">
    <location>
        <position position="1"/>
    </location>
</feature>
<name>A0A9P0GRX6_PHYSR</name>
<dbReference type="PANTHER" id="PTHR21137">
    <property type="entry name" value="ODORANT RECEPTOR"/>
    <property type="match status" value="1"/>
</dbReference>
<feature type="transmembrane region" description="Helical" evidence="10">
    <location>
        <begin position="25"/>
        <end position="50"/>
    </location>
</feature>
<keyword evidence="2" id="KW-1003">Cell membrane</keyword>
<dbReference type="Proteomes" id="UP001153712">
    <property type="component" value="Chromosome 1"/>
</dbReference>
<gene>
    <name evidence="11" type="ORF">PHYEVI_LOCUS1072</name>
</gene>
<dbReference type="InterPro" id="IPR004117">
    <property type="entry name" value="7tm6_olfct_rcpt"/>
</dbReference>
<dbReference type="Pfam" id="PF02949">
    <property type="entry name" value="7tm_6"/>
    <property type="match status" value="1"/>
</dbReference>
<evidence type="ECO:0000256" key="8">
    <source>
        <dbReference type="ARBA" id="ARBA00023170"/>
    </source>
</evidence>
<keyword evidence="3" id="KW-0716">Sensory transduction</keyword>
<evidence type="ECO:0000256" key="5">
    <source>
        <dbReference type="ARBA" id="ARBA00022725"/>
    </source>
</evidence>
<reference evidence="11" key="1">
    <citation type="submission" date="2022-01" db="EMBL/GenBank/DDBJ databases">
        <authorList>
            <person name="King R."/>
        </authorList>
    </citation>
    <scope>NUCLEOTIDE SEQUENCE</scope>
</reference>
<keyword evidence="12" id="KW-1185">Reference proteome</keyword>
<dbReference type="EMBL" id="OU900094">
    <property type="protein sequence ID" value="CAH1141813.1"/>
    <property type="molecule type" value="Genomic_DNA"/>
</dbReference>
<keyword evidence="5" id="KW-0552">Olfaction</keyword>
<dbReference type="AlphaFoldDB" id="A0A9P0GRX6"/>